<dbReference type="PANTHER" id="PTHR24208">
    <property type="entry name" value="LIM/HOMEOBOX PROTEIN LHX"/>
    <property type="match status" value="1"/>
</dbReference>
<comment type="subcellular location">
    <subcellularLocation>
        <location evidence="1 9 11">Nucleus</location>
    </subcellularLocation>
</comment>
<dbReference type="FunFam" id="1.10.10.60:FF:000027">
    <property type="entry name" value="LIM/homeobox protein Lhx9"/>
    <property type="match status" value="1"/>
</dbReference>
<feature type="domain" description="LIM zinc-binding" evidence="12">
    <location>
        <begin position="70"/>
        <end position="133"/>
    </location>
</feature>
<keyword evidence="2 10" id="KW-0479">Metal-binding</keyword>
<evidence type="ECO:0000256" key="6">
    <source>
        <dbReference type="ARBA" id="ARBA00023125"/>
    </source>
</evidence>
<keyword evidence="8 9" id="KW-0539">Nucleus</keyword>
<feature type="DNA-binding region" description="Homeobox" evidence="9">
    <location>
        <begin position="156"/>
        <end position="215"/>
    </location>
</feature>
<dbReference type="SUPFAM" id="SSF46689">
    <property type="entry name" value="Homeodomain-like"/>
    <property type="match status" value="1"/>
</dbReference>
<organism evidence="14">
    <name type="scientific">Oikopleura dioica</name>
    <name type="common">Tunicate</name>
    <dbReference type="NCBI Taxonomy" id="34765"/>
    <lineage>
        <taxon>Eukaryota</taxon>
        <taxon>Metazoa</taxon>
        <taxon>Chordata</taxon>
        <taxon>Tunicata</taxon>
        <taxon>Appendicularia</taxon>
        <taxon>Copelata</taxon>
        <taxon>Oikopleuridae</taxon>
        <taxon>Oikopleura</taxon>
    </lineage>
</organism>
<evidence type="ECO:0000259" key="12">
    <source>
        <dbReference type="PROSITE" id="PS50023"/>
    </source>
</evidence>
<evidence type="ECO:0000256" key="3">
    <source>
        <dbReference type="ARBA" id="ARBA00022737"/>
    </source>
</evidence>
<dbReference type="InterPro" id="IPR017970">
    <property type="entry name" value="Homeobox_CS"/>
</dbReference>
<dbReference type="PROSITE" id="PS50023">
    <property type="entry name" value="LIM_DOMAIN_2"/>
    <property type="match status" value="1"/>
</dbReference>
<dbReference type="PROSITE" id="PS50071">
    <property type="entry name" value="HOMEOBOX_2"/>
    <property type="match status" value="1"/>
</dbReference>
<feature type="domain" description="Homeobox" evidence="13">
    <location>
        <begin position="154"/>
        <end position="214"/>
    </location>
</feature>
<evidence type="ECO:0000256" key="11">
    <source>
        <dbReference type="RuleBase" id="RU000682"/>
    </source>
</evidence>
<sequence>ISSNVKCPIINIVTYNQKQIKSHEHCSTCVMCSRSLLNESSCFFLNNKIYCREDYCRSQCTQSYHKCRGNQCTRCGFLIKPGEMFQTAKFSKFHWNCFCCVVCNTPIKSGDQFMLTSDSFLTCMAHTNQFWPPSSQDGSHYDYKSIRASFDPRYKQKRIRTSFKNYQINAMKRAFQMKPNPDASDLKTLAVETGLTKRVLQVWFQNARAKQRKLTTDQRKVETSSPEST</sequence>
<evidence type="ECO:0000256" key="9">
    <source>
        <dbReference type="PROSITE-ProRule" id="PRU00108"/>
    </source>
</evidence>
<dbReference type="GO" id="GO:0030182">
    <property type="term" value="P:neuron differentiation"/>
    <property type="evidence" value="ECO:0007669"/>
    <property type="project" value="TreeGrafter"/>
</dbReference>
<dbReference type="InterPro" id="IPR050453">
    <property type="entry name" value="LIM_Homeobox_TF"/>
</dbReference>
<dbReference type="GO" id="GO:0000977">
    <property type="term" value="F:RNA polymerase II transcription regulatory region sequence-specific DNA binding"/>
    <property type="evidence" value="ECO:0007669"/>
    <property type="project" value="TreeGrafter"/>
</dbReference>
<dbReference type="Pfam" id="PF00046">
    <property type="entry name" value="Homeodomain"/>
    <property type="match status" value="1"/>
</dbReference>
<dbReference type="Gene3D" id="2.10.110.10">
    <property type="entry name" value="Cysteine Rich Protein"/>
    <property type="match status" value="2"/>
</dbReference>
<keyword evidence="3" id="KW-0677">Repeat</keyword>
<feature type="non-terminal residue" evidence="14">
    <location>
        <position position="229"/>
    </location>
</feature>
<dbReference type="InterPro" id="IPR001781">
    <property type="entry name" value="Znf_LIM"/>
</dbReference>
<dbReference type="InterPro" id="IPR001356">
    <property type="entry name" value="HD"/>
</dbReference>
<name>Q5EVI2_OIKDI</name>
<dbReference type="SMART" id="SM00389">
    <property type="entry name" value="HOX"/>
    <property type="match status" value="1"/>
</dbReference>
<evidence type="ECO:0000256" key="10">
    <source>
        <dbReference type="PROSITE-ProRule" id="PRU00125"/>
    </source>
</evidence>
<evidence type="ECO:0000256" key="4">
    <source>
        <dbReference type="ARBA" id="ARBA00022833"/>
    </source>
</evidence>
<dbReference type="InterPro" id="IPR009057">
    <property type="entry name" value="Homeodomain-like_sf"/>
</dbReference>
<keyword evidence="7 9" id="KW-0371">Homeobox</keyword>
<evidence type="ECO:0000313" key="14">
    <source>
        <dbReference type="EMBL" id="AAW23076.1"/>
    </source>
</evidence>
<evidence type="ECO:0000259" key="13">
    <source>
        <dbReference type="PROSITE" id="PS50071"/>
    </source>
</evidence>
<dbReference type="PROSITE" id="PS00478">
    <property type="entry name" value="LIM_DOMAIN_1"/>
    <property type="match status" value="1"/>
</dbReference>
<keyword evidence="4 10" id="KW-0862">Zinc</keyword>
<dbReference type="CDD" id="cd00086">
    <property type="entry name" value="homeodomain"/>
    <property type="match status" value="1"/>
</dbReference>
<dbReference type="PROSITE" id="PS00027">
    <property type="entry name" value="HOMEOBOX_1"/>
    <property type="match status" value="1"/>
</dbReference>
<evidence type="ECO:0000256" key="7">
    <source>
        <dbReference type="ARBA" id="ARBA00023155"/>
    </source>
</evidence>
<feature type="non-terminal residue" evidence="14">
    <location>
        <position position="1"/>
    </location>
</feature>
<dbReference type="AlphaFoldDB" id="Q5EVI2"/>
<dbReference type="PANTHER" id="PTHR24208:SF168">
    <property type="entry name" value="PROTEIN APTEROUS"/>
    <property type="match status" value="1"/>
</dbReference>
<keyword evidence="6 9" id="KW-0238">DNA-binding</keyword>
<accession>Q5EVI2</accession>
<dbReference type="GO" id="GO:0005634">
    <property type="term" value="C:nucleus"/>
    <property type="evidence" value="ECO:0007669"/>
    <property type="project" value="UniProtKB-SubCell"/>
</dbReference>
<dbReference type="EMBL" id="AY705688">
    <property type="protein sequence ID" value="AAW23076.1"/>
    <property type="molecule type" value="Genomic_DNA"/>
</dbReference>
<evidence type="ECO:0000256" key="8">
    <source>
        <dbReference type="ARBA" id="ARBA00023242"/>
    </source>
</evidence>
<reference evidence="14" key="1">
    <citation type="journal article" date="2005" name="Curr. Biol.">
        <title>Remodelling of the homeobox gene complement in the tunicate Oikopleura dioica.</title>
        <authorList>
            <person name="Edvardsen R.B."/>
            <person name="Seo H.C."/>
            <person name="Jensen M.F."/>
            <person name="Mialon A."/>
            <person name="Mikhaleva J."/>
            <person name="Bjordal M."/>
            <person name="Cartry J."/>
            <person name="Reinhardt R."/>
            <person name="Weissenbach J."/>
            <person name="Wincker P."/>
            <person name="Chourrout D."/>
        </authorList>
    </citation>
    <scope>NUCLEOTIDE SEQUENCE</scope>
</reference>
<dbReference type="GO" id="GO:0000981">
    <property type="term" value="F:DNA-binding transcription factor activity, RNA polymerase II-specific"/>
    <property type="evidence" value="ECO:0007669"/>
    <property type="project" value="InterPro"/>
</dbReference>
<evidence type="ECO:0000256" key="2">
    <source>
        <dbReference type="ARBA" id="ARBA00022723"/>
    </source>
</evidence>
<proteinExistence type="predicted"/>
<protein>
    <submittedName>
        <fullName evidence="14">Lhx2/9</fullName>
    </submittedName>
</protein>
<dbReference type="Pfam" id="PF00412">
    <property type="entry name" value="LIM"/>
    <property type="match status" value="2"/>
</dbReference>
<dbReference type="GO" id="GO:0046872">
    <property type="term" value="F:metal ion binding"/>
    <property type="evidence" value="ECO:0007669"/>
    <property type="project" value="UniProtKB-KW"/>
</dbReference>
<dbReference type="SMART" id="SM00132">
    <property type="entry name" value="LIM"/>
    <property type="match status" value="2"/>
</dbReference>
<dbReference type="Gene3D" id="1.10.10.60">
    <property type="entry name" value="Homeodomain-like"/>
    <property type="match status" value="1"/>
</dbReference>
<evidence type="ECO:0000256" key="5">
    <source>
        <dbReference type="ARBA" id="ARBA00023038"/>
    </source>
</evidence>
<keyword evidence="5 10" id="KW-0440">LIM domain</keyword>
<evidence type="ECO:0000256" key="1">
    <source>
        <dbReference type="ARBA" id="ARBA00004123"/>
    </source>
</evidence>